<evidence type="ECO:0000313" key="11">
    <source>
        <dbReference type="EMBL" id="TVX85281.1"/>
    </source>
</evidence>
<evidence type="ECO:0000313" key="12">
    <source>
        <dbReference type="Proteomes" id="UP000318102"/>
    </source>
</evidence>
<dbReference type="PANTHER" id="PTHR13914">
    <property type="entry name" value="PROLINE OXIDASE"/>
    <property type="match status" value="1"/>
</dbReference>
<dbReference type="GO" id="GO:0004657">
    <property type="term" value="F:proline dehydrogenase activity"/>
    <property type="evidence" value="ECO:0007669"/>
    <property type="project" value="UniProtKB-EC"/>
</dbReference>
<evidence type="ECO:0000256" key="8">
    <source>
        <dbReference type="ARBA" id="ARBA00048779"/>
    </source>
</evidence>
<protein>
    <recommendedName>
        <fullName evidence="2">proline dehydrogenase</fullName>
        <ecNumber evidence="2">1.5.5.2</ecNumber>
    </recommendedName>
</protein>
<dbReference type="Proteomes" id="UP000318102">
    <property type="component" value="Unassembled WGS sequence"/>
</dbReference>
<keyword evidence="3" id="KW-0285">Flavoprotein</keyword>
<evidence type="ECO:0000256" key="4">
    <source>
        <dbReference type="ARBA" id="ARBA00022741"/>
    </source>
</evidence>
<feature type="binding site" evidence="9">
    <location>
        <begin position="203"/>
        <end position="205"/>
    </location>
    <ligand>
        <name>FAD</name>
        <dbReference type="ChEBI" id="CHEBI:57692"/>
    </ligand>
</feature>
<reference evidence="11 12" key="1">
    <citation type="submission" date="2019-07" db="EMBL/GenBank/DDBJ databases">
        <authorList>
            <person name="Kim J."/>
        </authorList>
    </citation>
    <scope>NUCLEOTIDE SEQUENCE [LARGE SCALE GENOMIC DNA]</scope>
    <source>
        <strain evidence="11 12">N4</strain>
    </source>
</reference>
<evidence type="ECO:0000256" key="2">
    <source>
        <dbReference type="ARBA" id="ARBA00012695"/>
    </source>
</evidence>
<dbReference type="EC" id="1.5.5.2" evidence="2"/>
<comment type="caution">
    <text evidence="11">The sequence shown here is derived from an EMBL/GenBank/DDBJ whole genome shotgun (WGS) entry which is preliminary data.</text>
</comment>
<dbReference type="SUPFAM" id="SSF51730">
    <property type="entry name" value="FAD-linked oxidoreductase"/>
    <property type="match status" value="1"/>
</dbReference>
<dbReference type="PIRSF" id="PIRSF000196">
    <property type="entry name" value="Pro_dehydrog"/>
    <property type="match status" value="1"/>
</dbReference>
<dbReference type="UniPathway" id="UPA00261">
    <property type="reaction ID" value="UER00373"/>
</dbReference>
<dbReference type="AlphaFoldDB" id="A0A559IC69"/>
<comment type="pathway">
    <text evidence="1">Amino-acid degradation; L-proline degradation into L-glutamate; L-glutamate from L-proline: step 1/2.</text>
</comment>
<feature type="binding site" evidence="9">
    <location>
        <position position="179"/>
    </location>
    <ligand>
        <name>FAD</name>
        <dbReference type="ChEBI" id="CHEBI:57692"/>
    </ligand>
</feature>
<keyword evidence="7" id="KW-0642">Proline metabolism</keyword>
<dbReference type="Gene3D" id="3.20.20.220">
    <property type="match status" value="1"/>
</dbReference>
<organism evidence="11 12">
    <name type="scientific">Paenibacillus agilis</name>
    <dbReference type="NCBI Taxonomy" id="3020863"/>
    <lineage>
        <taxon>Bacteria</taxon>
        <taxon>Bacillati</taxon>
        <taxon>Bacillota</taxon>
        <taxon>Bacilli</taxon>
        <taxon>Bacillales</taxon>
        <taxon>Paenibacillaceae</taxon>
        <taxon>Paenibacillus</taxon>
    </lineage>
</organism>
<dbReference type="GO" id="GO:0010133">
    <property type="term" value="P:L-proline catabolic process to L-glutamate"/>
    <property type="evidence" value="ECO:0007669"/>
    <property type="project" value="UniProtKB-UniPathway"/>
</dbReference>
<keyword evidence="6" id="KW-0560">Oxidoreductase</keyword>
<evidence type="ECO:0000259" key="10">
    <source>
        <dbReference type="Pfam" id="PF01619"/>
    </source>
</evidence>
<dbReference type="EMBL" id="VNJK01000008">
    <property type="protein sequence ID" value="TVX85281.1"/>
    <property type="molecule type" value="Genomic_DNA"/>
</dbReference>
<evidence type="ECO:0000256" key="7">
    <source>
        <dbReference type="ARBA" id="ARBA00023062"/>
    </source>
</evidence>
<dbReference type="Pfam" id="PF01619">
    <property type="entry name" value="Pro_dh"/>
    <property type="match status" value="1"/>
</dbReference>
<feature type="binding site" evidence="9">
    <location>
        <begin position="242"/>
        <end position="243"/>
    </location>
    <ligand>
        <name>FAD</name>
        <dbReference type="ChEBI" id="CHEBI:57692"/>
    </ligand>
</feature>
<evidence type="ECO:0000256" key="6">
    <source>
        <dbReference type="ARBA" id="ARBA00023002"/>
    </source>
</evidence>
<evidence type="ECO:0000256" key="5">
    <source>
        <dbReference type="ARBA" id="ARBA00022827"/>
    </source>
</evidence>
<dbReference type="OrthoDB" id="9773461at2"/>
<comment type="catalytic activity">
    <reaction evidence="8">
        <text>L-proline + a quinone = (S)-1-pyrroline-5-carboxylate + a quinol + H(+)</text>
        <dbReference type="Rhea" id="RHEA:23784"/>
        <dbReference type="ChEBI" id="CHEBI:15378"/>
        <dbReference type="ChEBI" id="CHEBI:17388"/>
        <dbReference type="ChEBI" id="CHEBI:24646"/>
        <dbReference type="ChEBI" id="CHEBI:60039"/>
        <dbReference type="ChEBI" id="CHEBI:132124"/>
        <dbReference type="EC" id="1.5.5.2"/>
    </reaction>
</comment>
<keyword evidence="12" id="KW-1185">Reference proteome</keyword>
<evidence type="ECO:0000256" key="9">
    <source>
        <dbReference type="PIRSR" id="PIRSR000196-2"/>
    </source>
</evidence>
<dbReference type="InterPro" id="IPR002872">
    <property type="entry name" value="Proline_DH_dom"/>
</dbReference>
<dbReference type="InterPro" id="IPR029041">
    <property type="entry name" value="FAD-linked_oxidoreductase-like"/>
</dbReference>
<name>A0A559IC69_9BACL</name>
<gene>
    <name evidence="11" type="ORF">FPZ44_25410</name>
</gene>
<proteinExistence type="predicted"/>
<dbReference type="GO" id="GO:0000166">
    <property type="term" value="F:nucleotide binding"/>
    <property type="evidence" value="ECO:0007669"/>
    <property type="project" value="UniProtKB-KW"/>
</dbReference>
<dbReference type="InterPro" id="IPR008219">
    <property type="entry name" value="PRODH_bac_arc"/>
</dbReference>
<dbReference type="PANTHER" id="PTHR13914:SF0">
    <property type="entry name" value="PROLINE DEHYDROGENASE 1, MITOCHONDRIAL"/>
    <property type="match status" value="1"/>
</dbReference>
<feature type="domain" description="Proline dehydrogenase" evidence="10">
    <location>
        <begin position="66"/>
        <end position="292"/>
    </location>
</feature>
<keyword evidence="4 9" id="KW-0547">Nucleotide-binding</keyword>
<comment type="cofactor">
    <cofactor evidence="9">
        <name>FAD</name>
        <dbReference type="ChEBI" id="CHEBI:57692"/>
    </cofactor>
    <text evidence="9">Binds 1 FAD per subunit.</text>
</comment>
<dbReference type="InterPro" id="IPR015659">
    <property type="entry name" value="Proline_oxidase"/>
</dbReference>
<evidence type="ECO:0000256" key="1">
    <source>
        <dbReference type="ARBA" id="ARBA00004739"/>
    </source>
</evidence>
<sequence>MLETATVSSVASAWETSASQALKAMARDEQMKAQVQRAEGLYPLLLSAAKRFVVGETREEAISEACNLLSKGYNVSLEYICENIRDIQDCISAKDEFLGLIRIAGQANLKSTVSLDLSYMGMNADPQLAYEHLLELAQEAERCGITIMISAEESTKIDQILGIYKRIGERYANIGITLQAHLHRTVRDYLDIQAYPGKIRIVKGAYQEAADVALARSEELNERYLDIVEMIVATGRPISIATHDETIIEEVVKKGYLNQPNVEIEMLYGVRPERLKELKDEGYQTKVYVLYGVEWYLYVCHRLAEFPPNIYKAIADMANPYAEKESPY</sequence>
<evidence type="ECO:0000256" key="3">
    <source>
        <dbReference type="ARBA" id="ARBA00022630"/>
    </source>
</evidence>
<keyword evidence="5 9" id="KW-0274">FAD</keyword>
<accession>A0A559IC69</accession>